<evidence type="ECO:0000256" key="1">
    <source>
        <dbReference type="SAM" id="Phobius"/>
    </source>
</evidence>
<accession>A0A399F1D4</accession>
<feature type="transmembrane region" description="Helical" evidence="1">
    <location>
        <begin position="21"/>
        <end position="44"/>
    </location>
</feature>
<name>A0A399F1D4_9DEIN</name>
<evidence type="ECO:0000313" key="2">
    <source>
        <dbReference type="EMBL" id="RIH88391.1"/>
    </source>
</evidence>
<proteinExistence type="predicted"/>
<keyword evidence="1" id="KW-1133">Transmembrane helix</keyword>
<keyword evidence="1" id="KW-0812">Transmembrane</keyword>
<dbReference type="EMBL" id="QWKZ01000013">
    <property type="protein sequence ID" value="RIH88391.1"/>
    <property type="molecule type" value="Genomic_DNA"/>
</dbReference>
<organism evidence="2 3">
    <name type="scientific">Meiothermus luteus</name>
    <dbReference type="NCBI Taxonomy" id="2026184"/>
    <lineage>
        <taxon>Bacteria</taxon>
        <taxon>Thermotogati</taxon>
        <taxon>Deinococcota</taxon>
        <taxon>Deinococci</taxon>
        <taxon>Thermales</taxon>
        <taxon>Thermaceae</taxon>
        <taxon>Meiothermus</taxon>
    </lineage>
</organism>
<dbReference type="AlphaFoldDB" id="A0A399F1D4"/>
<dbReference type="Proteomes" id="UP000265800">
    <property type="component" value="Unassembled WGS sequence"/>
</dbReference>
<keyword evidence="1" id="KW-0472">Membrane</keyword>
<dbReference type="RefSeq" id="WP_119359331.1">
    <property type="nucleotide sequence ID" value="NZ_QWKZ01000013.1"/>
</dbReference>
<feature type="transmembrane region" description="Helical" evidence="1">
    <location>
        <begin position="85"/>
        <end position="104"/>
    </location>
</feature>
<sequence length="149" mass="15637">MRLYLGALLDQAAPPPVRRLGLLQLSLMALVPQGLHLLLAAWALPDLRGLPGGVVLGVGGFFLLLLGLVLALRRRTGGKLAPAQRVFLDALWLGTAGLSALVLSRMGQEAAALGFGGLGLLGYGAGWLRLWLALGQPEPPRRSPRGRPG</sequence>
<reference evidence="2 3" key="1">
    <citation type="submission" date="2018-08" db="EMBL/GenBank/DDBJ databases">
        <title>Meiothermus luteus KCTC 52599 genome sequencing project.</title>
        <authorList>
            <person name="Da Costa M.S."/>
            <person name="Albuquerque L."/>
            <person name="Raposo P."/>
            <person name="Froufe H.J.C."/>
            <person name="Barroso C.S."/>
            <person name="Egas C."/>
        </authorList>
    </citation>
    <scope>NUCLEOTIDE SEQUENCE [LARGE SCALE GENOMIC DNA]</scope>
    <source>
        <strain evidence="2 3">KCTC 52599</strain>
    </source>
</reference>
<protein>
    <submittedName>
        <fullName evidence="2">Uncharacterized protein</fullName>
    </submittedName>
</protein>
<evidence type="ECO:0000313" key="3">
    <source>
        <dbReference type="Proteomes" id="UP000265800"/>
    </source>
</evidence>
<keyword evidence="3" id="KW-1185">Reference proteome</keyword>
<feature type="transmembrane region" description="Helical" evidence="1">
    <location>
        <begin position="110"/>
        <end position="132"/>
    </location>
</feature>
<comment type="caution">
    <text evidence="2">The sequence shown here is derived from an EMBL/GenBank/DDBJ whole genome shotgun (WGS) entry which is preliminary data.</text>
</comment>
<feature type="transmembrane region" description="Helical" evidence="1">
    <location>
        <begin position="50"/>
        <end position="73"/>
    </location>
</feature>
<gene>
    <name evidence="2" type="ORF">Mlute_00652</name>
</gene>